<keyword evidence="13" id="KW-0963">Cytoplasm</keyword>
<dbReference type="GeneID" id="97244042"/>
<evidence type="ECO:0000256" key="13">
    <source>
        <dbReference type="HAMAP-Rule" id="MF_01395"/>
    </source>
</evidence>
<keyword evidence="5 13" id="KW-0547">Nucleotide-binding</keyword>
<dbReference type="GO" id="GO:0008270">
    <property type="term" value="F:zinc ion binding"/>
    <property type="evidence" value="ECO:0007669"/>
    <property type="project" value="UniProtKB-UniRule"/>
</dbReference>
<feature type="domain" description="CoA carboxyltransferase N-terminal" evidence="15">
    <location>
        <begin position="26"/>
        <end position="295"/>
    </location>
</feature>
<keyword evidence="6 13" id="KW-0863">Zinc-finger</keyword>
<keyword evidence="7 13" id="KW-0276">Fatty acid metabolism</keyword>
<feature type="compositionally biased region" description="Low complexity" evidence="14">
    <location>
        <begin position="313"/>
        <end position="327"/>
    </location>
</feature>
<dbReference type="AlphaFoldDB" id="A0A162JJF3"/>
<feature type="zinc finger region" description="C4-type" evidence="13">
    <location>
        <begin position="30"/>
        <end position="52"/>
    </location>
</feature>
<comment type="cofactor">
    <cofactor evidence="13">
        <name>Zn(2+)</name>
        <dbReference type="ChEBI" id="CHEBI:29105"/>
    </cofactor>
    <text evidence="13">Binds 1 zinc ion per subunit.</text>
</comment>
<dbReference type="Pfam" id="PF17848">
    <property type="entry name" value="Zn_ribbon_ACC"/>
    <property type="match status" value="1"/>
</dbReference>
<dbReference type="Gene3D" id="3.90.226.10">
    <property type="entry name" value="2-enoyl-CoA Hydratase, Chain A, domain 1"/>
    <property type="match status" value="1"/>
</dbReference>
<feature type="binding site" evidence="13">
    <location>
        <position position="33"/>
    </location>
    <ligand>
        <name>Zn(2+)</name>
        <dbReference type="ChEBI" id="CHEBI:29105"/>
    </ligand>
</feature>
<comment type="caution">
    <text evidence="16">The sequence shown here is derived from an EMBL/GenBank/DDBJ whole genome shotgun (WGS) entry which is preliminary data.</text>
</comment>
<keyword evidence="10 13" id="KW-0443">Lipid metabolism</keyword>
<proteinExistence type="inferred from homology"/>
<evidence type="ECO:0000313" key="16">
    <source>
        <dbReference type="EMBL" id="KYO49319.1"/>
    </source>
</evidence>
<keyword evidence="8 13" id="KW-0862">Zinc</keyword>
<evidence type="ECO:0000256" key="11">
    <source>
        <dbReference type="ARBA" id="ARBA00023160"/>
    </source>
</evidence>
<feature type="binding site" evidence="13">
    <location>
        <position position="49"/>
    </location>
    <ligand>
        <name>Zn(2+)</name>
        <dbReference type="ChEBI" id="CHEBI:29105"/>
    </ligand>
</feature>
<dbReference type="GO" id="GO:2001295">
    <property type="term" value="P:malonyl-CoA biosynthetic process"/>
    <property type="evidence" value="ECO:0007669"/>
    <property type="project" value="UniProtKB-UniRule"/>
</dbReference>
<evidence type="ECO:0000256" key="8">
    <source>
        <dbReference type="ARBA" id="ARBA00022833"/>
    </source>
</evidence>
<evidence type="ECO:0000256" key="1">
    <source>
        <dbReference type="ARBA" id="ARBA00004496"/>
    </source>
</evidence>
<dbReference type="HAMAP" id="MF_01395">
    <property type="entry name" value="AcetylCoA_CT_beta"/>
    <property type="match status" value="1"/>
</dbReference>
<name>A0A162JJF3_9PROT</name>
<protein>
    <recommendedName>
        <fullName evidence="13">Acetyl-coenzyme A carboxylase carboxyl transferase subunit beta</fullName>
        <shortName evidence="13">ACCase subunit beta</shortName>
        <shortName evidence="13">Acetyl-CoA carboxylase carboxyltransferase subunit beta</shortName>
        <ecNumber evidence="13">2.1.3.15</ecNumber>
    </recommendedName>
</protein>
<dbReference type="InterPro" id="IPR029045">
    <property type="entry name" value="ClpP/crotonase-like_dom_sf"/>
</dbReference>
<organism evidence="16 17">
    <name type="scientific">Tistrella mobilis</name>
    <dbReference type="NCBI Taxonomy" id="171437"/>
    <lineage>
        <taxon>Bacteria</taxon>
        <taxon>Pseudomonadati</taxon>
        <taxon>Pseudomonadota</taxon>
        <taxon>Alphaproteobacteria</taxon>
        <taxon>Geminicoccales</taxon>
        <taxon>Geminicoccaceae</taxon>
        <taxon>Tistrella</taxon>
    </lineage>
</organism>
<sequence length="339" mass="36705">MSWLSNFVRPKIQALVRKPDATPDNLWHKCPSCEQMIFHRDLVENLHVCTNCGHHMRLPAKQRLAMLFDDGAYDRIDTPKVTADPLRFRDRKRYTDRLREAQAKTDETDAIQVGEGRIGGVPAVVAVFDFDFLGGSMGMGVGEGLVKAAAVAVQKKRPLIVFPASGGARMQEGALSLMQMARTTVAVDRVKEAGLPYVVVFTDPTTGGVTASFAMIGDIHISEPGALIGFAGQRVIETTIREALPEGFQRAEYLMEHGMLDMVVPRNALKETLARTLKLLLKLPPVAAPKPGTALAEPVTNTVTPPRKPAGNATARPAEATPRAEPALGTAATDEPRKA</sequence>
<keyword evidence="2 13" id="KW-0444">Lipid biosynthesis</keyword>
<evidence type="ECO:0000313" key="17">
    <source>
        <dbReference type="Proteomes" id="UP000075787"/>
    </source>
</evidence>
<feature type="binding site" evidence="13">
    <location>
        <position position="30"/>
    </location>
    <ligand>
        <name>Zn(2+)</name>
        <dbReference type="ChEBI" id="CHEBI:29105"/>
    </ligand>
</feature>
<evidence type="ECO:0000259" key="15">
    <source>
        <dbReference type="PROSITE" id="PS50980"/>
    </source>
</evidence>
<comment type="pathway">
    <text evidence="13">Lipid metabolism; malonyl-CoA biosynthesis; malonyl-CoA from acetyl-CoA: step 1/1.</text>
</comment>
<evidence type="ECO:0000256" key="5">
    <source>
        <dbReference type="ARBA" id="ARBA00022741"/>
    </source>
</evidence>
<keyword evidence="4 13" id="KW-0479">Metal-binding</keyword>
<dbReference type="PROSITE" id="PS50980">
    <property type="entry name" value="COA_CT_NTER"/>
    <property type="match status" value="1"/>
</dbReference>
<dbReference type="EMBL" id="LPZR01000229">
    <property type="protein sequence ID" value="KYO49319.1"/>
    <property type="molecule type" value="Genomic_DNA"/>
</dbReference>
<dbReference type="InterPro" id="IPR034733">
    <property type="entry name" value="AcCoA_carboxyl_beta"/>
</dbReference>
<dbReference type="GO" id="GO:0003989">
    <property type="term" value="F:acetyl-CoA carboxylase activity"/>
    <property type="evidence" value="ECO:0007669"/>
    <property type="project" value="InterPro"/>
</dbReference>
<dbReference type="SUPFAM" id="SSF52096">
    <property type="entry name" value="ClpP/crotonase"/>
    <property type="match status" value="1"/>
</dbReference>
<gene>
    <name evidence="13" type="primary">accD</name>
    <name evidence="16" type="ORF">AUP44_18145</name>
</gene>
<dbReference type="OrthoDB" id="9772975at2"/>
<evidence type="ECO:0000256" key="2">
    <source>
        <dbReference type="ARBA" id="ARBA00022516"/>
    </source>
</evidence>
<evidence type="ECO:0000256" key="9">
    <source>
        <dbReference type="ARBA" id="ARBA00022840"/>
    </source>
</evidence>
<dbReference type="PANTHER" id="PTHR42995">
    <property type="entry name" value="ACETYL-COENZYME A CARBOXYLASE CARBOXYL TRANSFERASE SUBUNIT BETA, CHLOROPLASTIC"/>
    <property type="match status" value="1"/>
</dbReference>
<reference evidence="16 17" key="1">
    <citation type="submission" date="2015-12" db="EMBL/GenBank/DDBJ databases">
        <title>Genome sequence of Tistrella mobilis MCCC 1A02139.</title>
        <authorList>
            <person name="Lu L."/>
            <person name="Lai Q."/>
            <person name="Shao Z."/>
            <person name="Qian P."/>
        </authorList>
    </citation>
    <scope>NUCLEOTIDE SEQUENCE [LARGE SCALE GENOMIC DNA]</scope>
    <source>
        <strain evidence="16 17">MCCC 1A02139</strain>
    </source>
</reference>
<keyword evidence="9 13" id="KW-0067">ATP-binding</keyword>
<dbReference type="PANTHER" id="PTHR42995:SF5">
    <property type="entry name" value="ACETYL-COENZYME A CARBOXYLASE CARBOXYL TRANSFERASE SUBUNIT BETA, CHLOROPLASTIC"/>
    <property type="match status" value="1"/>
</dbReference>
<dbReference type="GO" id="GO:0006633">
    <property type="term" value="P:fatty acid biosynthetic process"/>
    <property type="evidence" value="ECO:0007669"/>
    <property type="project" value="UniProtKB-KW"/>
</dbReference>
<evidence type="ECO:0000256" key="4">
    <source>
        <dbReference type="ARBA" id="ARBA00022723"/>
    </source>
</evidence>
<dbReference type="InterPro" id="IPR011762">
    <property type="entry name" value="COA_CT_N"/>
</dbReference>
<evidence type="ECO:0000256" key="7">
    <source>
        <dbReference type="ARBA" id="ARBA00022832"/>
    </source>
</evidence>
<accession>A0A162JJF3</accession>
<dbReference type="GO" id="GO:0009329">
    <property type="term" value="C:acetate CoA-transferase complex"/>
    <property type="evidence" value="ECO:0007669"/>
    <property type="project" value="TreeGrafter"/>
</dbReference>
<evidence type="ECO:0000256" key="14">
    <source>
        <dbReference type="SAM" id="MobiDB-lite"/>
    </source>
</evidence>
<feature type="region of interest" description="Disordered" evidence="14">
    <location>
        <begin position="290"/>
        <end position="339"/>
    </location>
</feature>
<dbReference type="NCBIfam" id="TIGR00515">
    <property type="entry name" value="accD"/>
    <property type="match status" value="1"/>
</dbReference>
<dbReference type="Pfam" id="PF01039">
    <property type="entry name" value="Carboxyl_trans"/>
    <property type="match status" value="1"/>
</dbReference>
<comment type="subunit">
    <text evidence="13">Acetyl-CoA carboxylase is a heterohexamer composed of biotin carboxyl carrier protein (AccB), biotin carboxylase (AccC) and two subunits each of ACCase subunit alpha (AccA) and ACCase subunit beta (AccD).</text>
</comment>
<dbReference type="EC" id="2.1.3.15" evidence="13"/>
<keyword evidence="11 13" id="KW-0275">Fatty acid biosynthesis</keyword>
<feature type="binding site" evidence="13">
    <location>
        <position position="52"/>
    </location>
    <ligand>
        <name>Zn(2+)</name>
        <dbReference type="ChEBI" id="CHEBI:29105"/>
    </ligand>
</feature>
<dbReference type="UniPathway" id="UPA00655">
    <property type="reaction ID" value="UER00711"/>
</dbReference>
<keyword evidence="3 13" id="KW-0808">Transferase</keyword>
<evidence type="ECO:0000256" key="10">
    <source>
        <dbReference type="ARBA" id="ARBA00023098"/>
    </source>
</evidence>
<comment type="catalytic activity">
    <reaction evidence="13">
        <text>N(6)-carboxybiotinyl-L-lysyl-[protein] + acetyl-CoA = N(6)-biotinyl-L-lysyl-[protein] + malonyl-CoA</text>
        <dbReference type="Rhea" id="RHEA:54728"/>
        <dbReference type="Rhea" id="RHEA-COMP:10505"/>
        <dbReference type="Rhea" id="RHEA-COMP:10506"/>
        <dbReference type="ChEBI" id="CHEBI:57288"/>
        <dbReference type="ChEBI" id="CHEBI:57384"/>
        <dbReference type="ChEBI" id="CHEBI:83144"/>
        <dbReference type="ChEBI" id="CHEBI:83145"/>
        <dbReference type="EC" id="2.1.3.15"/>
    </reaction>
</comment>
<dbReference type="PRINTS" id="PR01070">
    <property type="entry name" value="ACCCTRFRASEB"/>
</dbReference>
<dbReference type="RefSeq" id="WP_062770536.1">
    <property type="nucleotide sequence ID" value="NZ_CP121045.1"/>
</dbReference>
<evidence type="ECO:0000256" key="12">
    <source>
        <dbReference type="ARBA" id="ARBA00025280"/>
    </source>
</evidence>
<evidence type="ECO:0000256" key="6">
    <source>
        <dbReference type="ARBA" id="ARBA00022771"/>
    </source>
</evidence>
<comment type="similarity">
    <text evidence="13">Belongs to the AccD/PCCB family.</text>
</comment>
<dbReference type="InterPro" id="IPR000438">
    <property type="entry name" value="Acetyl_CoA_COase_Trfase_b_su"/>
</dbReference>
<evidence type="ECO:0000256" key="3">
    <source>
        <dbReference type="ARBA" id="ARBA00022679"/>
    </source>
</evidence>
<dbReference type="InterPro" id="IPR041010">
    <property type="entry name" value="Znf-ACC"/>
</dbReference>
<comment type="subcellular location">
    <subcellularLocation>
        <location evidence="1 13">Cytoplasm</location>
    </subcellularLocation>
</comment>
<dbReference type="GO" id="GO:0016743">
    <property type="term" value="F:carboxyl- or carbamoyltransferase activity"/>
    <property type="evidence" value="ECO:0007669"/>
    <property type="project" value="UniProtKB-UniRule"/>
</dbReference>
<dbReference type="GO" id="GO:0005524">
    <property type="term" value="F:ATP binding"/>
    <property type="evidence" value="ECO:0007669"/>
    <property type="project" value="UniProtKB-KW"/>
</dbReference>
<dbReference type="Proteomes" id="UP000075787">
    <property type="component" value="Unassembled WGS sequence"/>
</dbReference>
<comment type="function">
    <text evidence="12 13">Component of the acetyl coenzyme A carboxylase (ACC) complex. Biotin carboxylase (BC) catalyzes the carboxylation of biotin on its carrier protein (BCCP) and then the CO(2) group is transferred by the transcarboxylase to acetyl-CoA to form malonyl-CoA.</text>
</comment>